<evidence type="ECO:0000313" key="1">
    <source>
        <dbReference type="EMBL" id="MBX45827.1"/>
    </source>
</evidence>
<protein>
    <submittedName>
        <fullName evidence="1">Uncharacterized protein</fullName>
    </submittedName>
</protein>
<dbReference type="AlphaFoldDB" id="A0A2P2NTJ8"/>
<sequence length="23" mass="2789">MRFYSVLVRILLLSELFLTIFQS</sequence>
<organism evidence="1">
    <name type="scientific">Rhizophora mucronata</name>
    <name type="common">Asiatic mangrove</name>
    <dbReference type="NCBI Taxonomy" id="61149"/>
    <lineage>
        <taxon>Eukaryota</taxon>
        <taxon>Viridiplantae</taxon>
        <taxon>Streptophyta</taxon>
        <taxon>Embryophyta</taxon>
        <taxon>Tracheophyta</taxon>
        <taxon>Spermatophyta</taxon>
        <taxon>Magnoliopsida</taxon>
        <taxon>eudicotyledons</taxon>
        <taxon>Gunneridae</taxon>
        <taxon>Pentapetalae</taxon>
        <taxon>rosids</taxon>
        <taxon>fabids</taxon>
        <taxon>Malpighiales</taxon>
        <taxon>Rhizophoraceae</taxon>
        <taxon>Rhizophora</taxon>
    </lineage>
</organism>
<name>A0A2P2NTJ8_RHIMU</name>
<accession>A0A2P2NTJ8</accession>
<reference evidence="1" key="1">
    <citation type="submission" date="2018-02" db="EMBL/GenBank/DDBJ databases">
        <title>Rhizophora mucronata_Transcriptome.</title>
        <authorList>
            <person name="Meera S.P."/>
            <person name="Sreeshan A."/>
            <person name="Augustine A."/>
        </authorList>
    </citation>
    <scope>NUCLEOTIDE SEQUENCE</scope>
    <source>
        <tissue evidence="1">Leaf</tissue>
    </source>
</reference>
<dbReference type="EMBL" id="GGEC01065343">
    <property type="protein sequence ID" value="MBX45827.1"/>
    <property type="molecule type" value="Transcribed_RNA"/>
</dbReference>
<proteinExistence type="predicted"/>